<comment type="subcellular location">
    <subcellularLocation>
        <location evidence="1">Cell outer membrane</location>
        <topology evidence="1">Lipid-anchor</topology>
    </subcellularLocation>
</comment>
<keyword evidence="5" id="KW-0449">Lipoprotein</keyword>
<evidence type="ECO:0000256" key="3">
    <source>
        <dbReference type="ARBA" id="ARBA00015281"/>
    </source>
</evidence>
<reference evidence="8 9" key="2">
    <citation type="submission" date="2020-08" db="EMBL/GenBank/DDBJ databases">
        <authorList>
            <person name="Partida-Martinez L."/>
            <person name="Huntemann M."/>
            <person name="Clum A."/>
            <person name="Wang J."/>
            <person name="Palaniappan K."/>
            <person name="Ritter S."/>
            <person name="Chen I.-M."/>
            <person name="Stamatis D."/>
            <person name="Reddy T."/>
            <person name="O'Malley R."/>
            <person name="Daum C."/>
            <person name="Shapiro N."/>
            <person name="Ivanova N."/>
            <person name="Kyrpides N."/>
            <person name="Woyke T."/>
        </authorList>
    </citation>
    <scope>NUCLEOTIDE SEQUENCE [LARGE SCALE GENOMIC DNA]</scope>
    <source>
        <strain evidence="8 9">AS3.13</strain>
    </source>
</reference>
<evidence type="ECO:0000313" key="8">
    <source>
        <dbReference type="EMBL" id="MBB6506419.1"/>
    </source>
</evidence>
<feature type="domain" description="Glycine zipper 2TM" evidence="7">
    <location>
        <begin position="105"/>
        <end position="145"/>
    </location>
</feature>
<dbReference type="PANTHER" id="PTHR35603">
    <property type="match status" value="1"/>
</dbReference>
<dbReference type="PANTHER" id="PTHR35603:SF2">
    <property type="entry name" value="OUTER MEMBRANE LIPOPROTEIN"/>
    <property type="match status" value="1"/>
</dbReference>
<dbReference type="InterPro" id="IPR051407">
    <property type="entry name" value="Bact_OM_lipoprot/Surf_antigen"/>
</dbReference>
<dbReference type="AlphaFoldDB" id="A0A7X0MPG0"/>
<dbReference type="Pfam" id="PF05433">
    <property type="entry name" value="Rick_17kDa_Anti"/>
    <property type="match status" value="1"/>
</dbReference>
<proteinExistence type="inferred from homology"/>
<accession>A0A7X0MPG0</accession>
<dbReference type="EMBL" id="JACHBT010000022">
    <property type="protein sequence ID" value="MBB6506419.1"/>
    <property type="molecule type" value="Genomic_DNA"/>
</dbReference>
<dbReference type="InterPro" id="IPR008816">
    <property type="entry name" value="Gly_zipper_2TM_dom"/>
</dbReference>
<sequence length="155" mass="17611">MWKKISVGFGSVALAVAALTPVAAQAQRWVERDYYEREYRGYDDDGYRNHDRAYRDAYQDGWNRGPRYAEYDRGGYDRDDRGYYRNDRDDRRYSYRARCQNGTTGTLLGAIAGGLLGRTIDRRGDRTLGTVIGAGAGALAGNAVERSDNPRYCQR</sequence>
<keyword evidence="4" id="KW-0472">Membrane</keyword>
<organism evidence="8 9">
    <name type="scientific">Sphingomonas endophytica</name>
    <dbReference type="NCBI Taxonomy" id="869719"/>
    <lineage>
        <taxon>Bacteria</taxon>
        <taxon>Pseudomonadati</taxon>
        <taxon>Pseudomonadota</taxon>
        <taxon>Alphaproteobacteria</taxon>
        <taxon>Sphingomonadales</taxon>
        <taxon>Sphingomonadaceae</taxon>
        <taxon>Sphingomonas</taxon>
    </lineage>
</organism>
<dbReference type="Proteomes" id="UP000522313">
    <property type="component" value="Unassembled WGS sequence"/>
</dbReference>
<protein>
    <recommendedName>
        <fullName evidence="3">17 kDa surface antigen</fullName>
    </recommendedName>
</protein>
<comment type="similarity">
    <text evidence="2">Belongs to the rickettsiale 17 kDa surface antigen family.</text>
</comment>
<evidence type="ECO:0000256" key="4">
    <source>
        <dbReference type="ARBA" id="ARBA00023136"/>
    </source>
</evidence>
<evidence type="ECO:0000313" key="9">
    <source>
        <dbReference type="Proteomes" id="UP000522313"/>
    </source>
</evidence>
<evidence type="ECO:0000256" key="6">
    <source>
        <dbReference type="SAM" id="SignalP"/>
    </source>
</evidence>
<gene>
    <name evidence="8" type="ORF">F4693_003421</name>
</gene>
<comment type="caution">
    <text evidence="8">The sequence shown here is derived from an EMBL/GenBank/DDBJ whole genome shotgun (WGS) entry which is preliminary data.</text>
</comment>
<name>A0A7X0MPG0_9SPHN</name>
<feature type="chain" id="PRO_5030830731" description="17 kDa surface antigen" evidence="6">
    <location>
        <begin position="27"/>
        <end position="155"/>
    </location>
</feature>
<evidence type="ECO:0000256" key="1">
    <source>
        <dbReference type="ARBA" id="ARBA00004459"/>
    </source>
</evidence>
<evidence type="ECO:0000256" key="5">
    <source>
        <dbReference type="ARBA" id="ARBA00023288"/>
    </source>
</evidence>
<keyword evidence="6" id="KW-0732">Signal</keyword>
<feature type="signal peptide" evidence="6">
    <location>
        <begin position="1"/>
        <end position="26"/>
    </location>
</feature>
<evidence type="ECO:0000259" key="7">
    <source>
        <dbReference type="Pfam" id="PF05433"/>
    </source>
</evidence>
<reference evidence="8 9" key="1">
    <citation type="submission" date="2020-08" db="EMBL/GenBank/DDBJ databases">
        <title>The Agave Microbiome: Exploring the role of microbial communities in plant adaptations to desert environments.</title>
        <authorList>
            <person name="Partida-Martinez L.P."/>
        </authorList>
    </citation>
    <scope>NUCLEOTIDE SEQUENCE [LARGE SCALE GENOMIC DNA]</scope>
    <source>
        <strain evidence="8 9">AS3.13</strain>
    </source>
</reference>
<evidence type="ECO:0000256" key="2">
    <source>
        <dbReference type="ARBA" id="ARBA00008681"/>
    </source>
</evidence>
<dbReference type="RefSeq" id="WP_184508072.1">
    <property type="nucleotide sequence ID" value="NZ_JACHBT010000022.1"/>
</dbReference>
<dbReference type="GO" id="GO:0009279">
    <property type="term" value="C:cell outer membrane"/>
    <property type="evidence" value="ECO:0007669"/>
    <property type="project" value="UniProtKB-SubCell"/>
</dbReference>